<dbReference type="Proteomes" id="UP000548304">
    <property type="component" value="Unassembled WGS sequence"/>
</dbReference>
<keyword evidence="2" id="KW-0812">Transmembrane</keyword>
<feature type="region of interest" description="Disordered" evidence="1">
    <location>
        <begin position="228"/>
        <end position="257"/>
    </location>
</feature>
<dbReference type="InterPro" id="IPR021224">
    <property type="entry name" value="DUF2690"/>
</dbReference>
<keyword evidence="2" id="KW-0472">Membrane</keyword>
<reference evidence="3 4" key="1">
    <citation type="submission" date="2020-07" db="EMBL/GenBank/DDBJ databases">
        <title>Genomic Encyclopedia of Type Strains, Phase III (KMG-III): the genomes of soil and plant-associated and newly described type strains.</title>
        <authorList>
            <person name="Whitman W."/>
        </authorList>
    </citation>
    <scope>NUCLEOTIDE SEQUENCE [LARGE SCALE GENOMIC DNA]</scope>
    <source>
        <strain evidence="3 4">CECT 8576</strain>
    </source>
</reference>
<dbReference type="Pfam" id="PF10901">
    <property type="entry name" value="DUF2690"/>
    <property type="match status" value="1"/>
</dbReference>
<gene>
    <name evidence="3" type="ORF">FHR84_002266</name>
</gene>
<proteinExistence type="predicted"/>
<comment type="caution">
    <text evidence="3">The sequence shown here is derived from an EMBL/GenBank/DDBJ whole genome shotgun (WGS) entry which is preliminary data.</text>
</comment>
<feature type="compositionally biased region" description="Basic and acidic residues" evidence="1">
    <location>
        <begin position="228"/>
        <end position="241"/>
    </location>
</feature>
<dbReference type="EMBL" id="JACBYW010000003">
    <property type="protein sequence ID" value="NYH78941.1"/>
    <property type="molecule type" value="Genomic_DNA"/>
</dbReference>
<evidence type="ECO:0000313" key="4">
    <source>
        <dbReference type="Proteomes" id="UP000548304"/>
    </source>
</evidence>
<organism evidence="3 4">
    <name type="scientific">Actinopolyspora biskrensis</name>
    <dbReference type="NCBI Taxonomy" id="1470178"/>
    <lineage>
        <taxon>Bacteria</taxon>
        <taxon>Bacillati</taxon>
        <taxon>Actinomycetota</taxon>
        <taxon>Actinomycetes</taxon>
        <taxon>Actinopolysporales</taxon>
        <taxon>Actinopolysporaceae</taxon>
        <taxon>Actinopolyspora</taxon>
    </lineage>
</organism>
<dbReference type="AlphaFoldDB" id="A0A852YWC4"/>
<keyword evidence="4" id="KW-1185">Reference proteome</keyword>
<evidence type="ECO:0000256" key="2">
    <source>
        <dbReference type="SAM" id="Phobius"/>
    </source>
</evidence>
<evidence type="ECO:0008006" key="5">
    <source>
        <dbReference type="Google" id="ProtNLM"/>
    </source>
</evidence>
<feature type="transmembrane region" description="Helical" evidence="2">
    <location>
        <begin position="203"/>
        <end position="222"/>
    </location>
</feature>
<protein>
    <recommendedName>
        <fullName evidence="5">DUF2690 domain-containing protein</fullName>
    </recommendedName>
</protein>
<evidence type="ECO:0000256" key="1">
    <source>
        <dbReference type="SAM" id="MobiDB-lite"/>
    </source>
</evidence>
<feature type="region of interest" description="Disordered" evidence="1">
    <location>
        <begin position="109"/>
        <end position="188"/>
    </location>
</feature>
<sequence>MATPRRGGWTPLDPEVPPYTRALTERLRESCLRAGRPSFRQLRMRSTSSGGVTLTLATLSRVFTPDPSATDQRSLPEWVYYETLLELLGVDAAPFRELWERAQREWRLREKATPEAPAEPCTADVPESRAEPSGVAGSSGSPRARESGADVAPAAAGEDPEGAPGGGVGLEEDSAESDEVAPVERLPESPARGKTLRYSFRPAILLVLVLLFGGGAGVLAVLPDERSLPERAEESVRDSRRTSAVTRQSDGSSPYETECADPTRVRVFYSHLYRDWPRQNEPTTAVVRLHYSPTCRTVWAVLEDAAPGSVATLRRESDGAELSCTAGANGSCITPQLDDAGHRSFAEAHGDGTYARTRSF</sequence>
<feature type="compositionally biased region" description="Acidic residues" evidence="1">
    <location>
        <begin position="170"/>
        <end position="181"/>
    </location>
</feature>
<keyword evidence="2" id="KW-1133">Transmembrane helix</keyword>
<accession>A0A852YWC4</accession>
<evidence type="ECO:0000313" key="3">
    <source>
        <dbReference type="EMBL" id="NYH78941.1"/>
    </source>
</evidence>
<feature type="compositionally biased region" description="Polar residues" evidence="1">
    <location>
        <begin position="242"/>
        <end position="255"/>
    </location>
</feature>
<dbReference type="RefSeq" id="WP_179535355.1">
    <property type="nucleotide sequence ID" value="NZ_JACBYW010000003.1"/>
</dbReference>
<name>A0A852YWC4_9ACTN</name>